<reference evidence="10 11" key="1">
    <citation type="submission" date="2021-06" db="EMBL/GenBank/DDBJ databases">
        <authorList>
            <person name="Palmer J.M."/>
        </authorList>
    </citation>
    <scope>NUCLEOTIDE SEQUENCE [LARGE SCALE GENOMIC DNA]</scope>
    <source>
        <strain evidence="10 11">CL_MEX2019</strain>
        <tissue evidence="10">Muscle</tissue>
    </source>
</reference>
<evidence type="ECO:0000256" key="2">
    <source>
        <dbReference type="ARBA" id="ARBA00022692"/>
    </source>
</evidence>
<evidence type="ECO:0000256" key="6">
    <source>
        <dbReference type="ARBA" id="ARBA00023170"/>
    </source>
</evidence>
<sequence length="111" mass="12787">MDAHMKVSATRVYLLSLVLSDILQLLTIPVTLYRYYWESYPWRLGQTVCKVYFMVRQMYCATTSWVNVTFTAERYAAICHTMWSISSLKTAIPHHCVDQFSGLSCSICTGL</sequence>
<keyword evidence="6" id="KW-0675">Receptor</keyword>
<evidence type="ECO:0000256" key="7">
    <source>
        <dbReference type="ARBA" id="ARBA00023224"/>
    </source>
</evidence>
<dbReference type="PANTHER" id="PTHR24243">
    <property type="entry name" value="G-PROTEIN COUPLED RECEPTOR"/>
    <property type="match status" value="1"/>
</dbReference>
<dbReference type="Pfam" id="PF00001">
    <property type="entry name" value="7tm_1"/>
    <property type="match status" value="1"/>
</dbReference>
<dbReference type="PANTHER" id="PTHR24243:SF207">
    <property type="entry name" value="PYROKININ-1 RECEPTOR-LIKE"/>
    <property type="match status" value="1"/>
</dbReference>
<evidence type="ECO:0000256" key="4">
    <source>
        <dbReference type="ARBA" id="ARBA00023040"/>
    </source>
</evidence>
<organism evidence="10 11">
    <name type="scientific">Characodon lateralis</name>
    <dbReference type="NCBI Taxonomy" id="208331"/>
    <lineage>
        <taxon>Eukaryota</taxon>
        <taxon>Metazoa</taxon>
        <taxon>Chordata</taxon>
        <taxon>Craniata</taxon>
        <taxon>Vertebrata</taxon>
        <taxon>Euteleostomi</taxon>
        <taxon>Actinopterygii</taxon>
        <taxon>Neopterygii</taxon>
        <taxon>Teleostei</taxon>
        <taxon>Neoteleostei</taxon>
        <taxon>Acanthomorphata</taxon>
        <taxon>Ovalentaria</taxon>
        <taxon>Atherinomorphae</taxon>
        <taxon>Cyprinodontiformes</taxon>
        <taxon>Goodeidae</taxon>
        <taxon>Characodon</taxon>
    </lineage>
</organism>
<evidence type="ECO:0000256" key="5">
    <source>
        <dbReference type="ARBA" id="ARBA00023136"/>
    </source>
</evidence>
<comment type="caution">
    <text evidence="10">The sequence shown here is derived from an EMBL/GenBank/DDBJ whole genome shotgun (WGS) entry which is preliminary data.</text>
</comment>
<dbReference type="InterPro" id="IPR000276">
    <property type="entry name" value="GPCR_Rhodpsn"/>
</dbReference>
<keyword evidence="3 8" id="KW-1133">Transmembrane helix</keyword>
<dbReference type="Gene3D" id="1.20.1070.10">
    <property type="entry name" value="Rhodopsin 7-helix transmembrane proteins"/>
    <property type="match status" value="1"/>
</dbReference>
<dbReference type="SUPFAM" id="SSF81321">
    <property type="entry name" value="Family A G protein-coupled receptor-like"/>
    <property type="match status" value="1"/>
</dbReference>
<evidence type="ECO:0000313" key="11">
    <source>
        <dbReference type="Proteomes" id="UP001352852"/>
    </source>
</evidence>
<evidence type="ECO:0000259" key="9">
    <source>
        <dbReference type="PROSITE" id="PS50262"/>
    </source>
</evidence>
<feature type="domain" description="G-protein coupled receptors family 1 profile" evidence="9">
    <location>
        <begin position="1"/>
        <end position="82"/>
    </location>
</feature>
<evidence type="ECO:0000313" key="10">
    <source>
        <dbReference type="EMBL" id="MED6292983.1"/>
    </source>
</evidence>
<comment type="subcellular location">
    <subcellularLocation>
        <location evidence="1">Membrane</location>
        <topology evidence="1">Multi-pass membrane protein</topology>
    </subcellularLocation>
</comment>
<name>A0ABU7F0K6_9TELE</name>
<evidence type="ECO:0000256" key="8">
    <source>
        <dbReference type="SAM" id="Phobius"/>
    </source>
</evidence>
<keyword evidence="5 8" id="KW-0472">Membrane</keyword>
<dbReference type="Proteomes" id="UP001352852">
    <property type="component" value="Unassembled WGS sequence"/>
</dbReference>
<keyword evidence="11" id="KW-1185">Reference proteome</keyword>
<keyword evidence="2 8" id="KW-0812">Transmembrane</keyword>
<dbReference type="PROSITE" id="PS00237">
    <property type="entry name" value="G_PROTEIN_RECEP_F1_1"/>
    <property type="match status" value="1"/>
</dbReference>
<gene>
    <name evidence="10" type="ORF">CHARACLAT_006203</name>
</gene>
<dbReference type="PROSITE" id="PS50262">
    <property type="entry name" value="G_PROTEIN_RECEP_F1_2"/>
    <property type="match status" value="1"/>
</dbReference>
<dbReference type="InterPro" id="IPR017452">
    <property type="entry name" value="GPCR_Rhodpsn_7TM"/>
</dbReference>
<dbReference type="EMBL" id="JAHUTJ010074091">
    <property type="protein sequence ID" value="MED6292983.1"/>
    <property type="molecule type" value="Genomic_DNA"/>
</dbReference>
<protein>
    <recommendedName>
        <fullName evidence="9">G-protein coupled receptors family 1 profile domain-containing protein</fullName>
    </recommendedName>
</protein>
<keyword evidence="7" id="KW-0807">Transducer</keyword>
<proteinExistence type="predicted"/>
<feature type="transmembrane region" description="Helical" evidence="8">
    <location>
        <begin position="12"/>
        <end position="36"/>
    </location>
</feature>
<evidence type="ECO:0000256" key="1">
    <source>
        <dbReference type="ARBA" id="ARBA00004141"/>
    </source>
</evidence>
<keyword evidence="4" id="KW-0297">G-protein coupled receptor</keyword>
<evidence type="ECO:0000256" key="3">
    <source>
        <dbReference type="ARBA" id="ARBA00022989"/>
    </source>
</evidence>
<accession>A0ABU7F0K6</accession>